<protein>
    <submittedName>
        <fullName evidence="1">Uncharacterized protein</fullName>
    </submittedName>
</protein>
<evidence type="ECO:0000313" key="2">
    <source>
        <dbReference type="Proteomes" id="UP000648908"/>
    </source>
</evidence>
<evidence type="ECO:0000313" key="1">
    <source>
        <dbReference type="EMBL" id="MBL4919312.1"/>
    </source>
</evidence>
<dbReference type="Proteomes" id="UP000648908">
    <property type="component" value="Unassembled WGS sequence"/>
</dbReference>
<gene>
    <name evidence="1" type="ORF">JL811_19030</name>
</gene>
<dbReference type="AlphaFoldDB" id="A0A8K0VC13"/>
<dbReference type="EMBL" id="JAESVN010000017">
    <property type="protein sequence ID" value="MBL4919312.1"/>
    <property type="molecule type" value="Genomic_DNA"/>
</dbReference>
<proteinExistence type="predicted"/>
<reference evidence="1" key="1">
    <citation type="submission" date="2021-01" db="EMBL/GenBank/DDBJ databases">
        <title>Tabrizicola alba sp. nov. a motile alkaliphilic bacterium isolated from a soda lake.</title>
        <authorList>
            <person name="Szuroczki S."/>
            <person name="Abbaszade G."/>
            <person name="Schumann P."/>
            <person name="Toth E."/>
        </authorList>
    </citation>
    <scope>NUCLEOTIDE SEQUENCE</scope>
    <source>
        <strain evidence="1">DMG-N-6</strain>
    </source>
</reference>
<organism evidence="1 2">
    <name type="scientific">Szabonella alba</name>
    <dbReference type="NCBI Taxonomy" id="2804194"/>
    <lineage>
        <taxon>Bacteria</taxon>
        <taxon>Pseudomonadati</taxon>
        <taxon>Pseudomonadota</taxon>
        <taxon>Alphaproteobacteria</taxon>
        <taxon>Rhodobacterales</taxon>
        <taxon>Paracoccaceae</taxon>
        <taxon>Szabonella</taxon>
    </lineage>
</organism>
<dbReference type="RefSeq" id="WP_202690292.1">
    <property type="nucleotide sequence ID" value="NZ_JAESVN010000017.1"/>
</dbReference>
<accession>A0A8K0VC13</accession>
<comment type="caution">
    <text evidence="1">The sequence shown here is derived from an EMBL/GenBank/DDBJ whole genome shotgun (WGS) entry which is preliminary data.</text>
</comment>
<sequence length="76" mass="8260">MGNPLLSHIQRQHDVAITLEGVLEAVSILRAEQLGENAVDSLMVVALDLVGRLTQDLDSINLPVGRDRALYDPRSA</sequence>
<keyword evidence="2" id="KW-1185">Reference proteome</keyword>
<name>A0A8K0VC13_9RHOB</name>